<dbReference type="SUPFAM" id="SSF52799">
    <property type="entry name" value="(Phosphotyrosine protein) phosphatases II"/>
    <property type="match status" value="1"/>
</dbReference>
<dbReference type="Proteomes" id="UP001501536">
    <property type="component" value="Unassembled WGS sequence"/>
</dbReference>
<dbReference type="InterPro" id="IPR016130">
    <property type="entry name" value="Tyr_Pase_AS"/>
</dbReference>
<feature type="domain" description="Tyrosine specific protein phosphatases" evidence="1">
    <location>
        <begin position="113"/>
        <end position="150"/>
    </location>
</feature>
<name>A0ABP7DDY0_9MICC</name>
<organism evidence="2 3">
    <name type="scientific">Zhihengliuella alba</name>
    <dbReference type="NCBI Taxonomy" id="547018"/>
    <lineage>
        <taxon>Bacteria</taxon>
        <taxon>Bacillati</taxon>
        <taxon>Actinomycetota</taxon>
        <taxon>Actinomycetes</taxon>
        <taxon>Micrococcales</taxon>
        <taxon>Micrococcaceae</taxon>
        <taxon>Zhihengliuella</taxon>
    </lineage>
</organism>
<evidence type="ECO:0000259" key="1">
    <source>
        <dbReference type="PROSITE" id="PS50056"/>
    </source>
</evidence>
<dbReference type="InterPro" id="IPR000387">
    <property type="entry name" value="Tyr_Pase_dom"/>
</dbReference>
<dbReference type="Gene3D" id="3.90.190.10">
    <property type="entry name" value="Protein tyrosine phosphatase superfamily"/>
    <property type="match status" value="1"/>
</dbReference>
<comment type="caution">
    <text evidence="2">The sequence shown here is derived from an EMBL/GenBank/DDBJ whole genome shotgun (WGS) entry which is preliminary data.</text>
</comment>
<dbReference type="InterPro" id="IPR029021">
    <property type="entry name" value="Prot-tyrosine_phosphatase-like"/>
</dbReference>
<dbReference type="PROSITE" id="PS50056">
    <property type="entry name" value="TYR_PHOSPHATASE_2"/>
    <property type="match status" value="1"/>
</dbReference>
<sequence length="240" mass="26411">MTVADHSSLPWDGAVNAHHVAGGLYRMRRSEWLSPAGWRQMRDHGVRTVVDLRNPGERSRRPTDPVLPEGWEPGITVVNCPTEDQSNEEFMAQVGAYLSDPAYYAANLRLFPDRIVDVFRHLAAAGEHGAVVIHCSAGRDRTGLIVSLALQLAGRTDLIEEQYAAALHGINAWHAVSPVKHPYESHLEPAELAPILDAKLGRLREFLDATDVEALLRRPGGDTAAGLDDAEIDAVRRLLR</sequence>
<reference evidence="3" key="1">
    <citation type="journal article" date="2019" name="Int. J. Syst. Evol. Microbiol.">
        <title>The Global Catalogue of Microorganisms (GCM) 10K type strain sequencing project: providing services to taxonomists for standard genome sequencing and annotation.</title>
        <authorList>
            <consortium name="The Broad Institute Genomics Platform"/>
            <consortium name="The Broad Institute Genome Sequencing Center for Infectious Disease"/>
            <person name="Wu L."/>
            <person name="Ma J."/>
        </authorList>
    </citation>
    <scope>NUCLEOTIDE SEQUENCE [LARGE SCALE GENOMIC DNA]</scope>
    <source>
        <strain evidence="3">JCM 16961</strain>
    </source>
</reference>
<evidence type="ECO:0000313" key="3">
    <source>
        <dbReference type="Proteomes" id="UP001501536"/>
    </source>
</evidence>
<dbReference type="EMBL" id="BAABCJ010000002">
    <property type="protein sequence ID" value="GAA3703060.1"/>
    <property type="molecule type" value="Genomic_DNA"/>
</dbReference>
<gene>
    <name evidence="2" type="ORF">GCM10022377_15870</name>
</gene>
<keyword evidence="3" id="KW-1185">Reference proteome</keyword>
<protein>
    <submittedName>
        <fullName evidence="2">Tyrosine-protein phosphatase</fullName>
    </submittedName>
</protein>
<dbReference type="InterPro" id="IPR026893">
    <property type="entry name" value="Tyr/Ser_Pase_IphP-type"/>
</dbReference>
<accession>A0ABP7DDY0</accession>
<proteinExistence type="predicted"/>
<dbReference type="Pfam" id="PF13350">
    <property type="entry name" value="Y_phosphatase3"/>
    <property type="match status" value="1"/>
</dbReference>
<evidence type="ECO:0000313" key="2">
    <source>
        <dbReference type="EMBL" id="GAA3703060.1"/>
    </source>
</evidence>
<dbReference type="PROSITE" id="PS00383">
    <property type="entry name" value="TYR_PHOSPHATASE_1"/>
    <property type="match status" value="1"/>
</dbReference>